<proteinExistence type="predicted"/>
<feature type="transmembrane region" description="Helical" evidence="2">
    <location>
        <begin position="95"/>
        <end position="121"/>
    </location>
</feature>
<sequence>MDWSNAGELRRETTCVDIGSSTSSGTDTNKATRQKALLRECSSHQIAQFEHQKDGPLRHLSSGLCLDVDSLNAGDDKQQQTEAHKMAYATKYYDYQIAVVFGILLGGLLLLALVVAAIYYICVVNMRGKKGGITRVPSGRSTTRTRMEQQRYSPAVQPQQFIQQYPQYYPPYDAMEGIPAQQVAHQQQPYQPPNYEHQQQQPAGVRVRELQPEYFQQQGPISYTTYPYEQQQQQSYQQPQSVGPPAATYHMSSV</sequence>
<reference evidence="3" key="2">
    <citation type="submission" date="2014-05" db="EMBL/GenBank/DDBJ databases">
        <title>The genome and life-stage specific transcriptomes of Globodera pallida elucidate key aspects of plant parasitism by a cyst nematode.</title>
        <authorList>
            <person name="Cotton J.A."/>
            <person name="Lilley C.J."/>
            <person name="Jones L.M."/>
            <person name="Kikuchi T."/>
            <person name="Reid A.J."/>
            <person name="Thorpe P."/>
            <person name="Tsai I.J."/>
            <person name="Beasley H."/>
            <person name="Blok V."/>
            <person name="Cock P.J.A."/>
            <person name="Van den Akker S.E."/>
            <person name="Holroyd N."/>
            <person name="Hunt M."/>
            <person name="Mantelin S."/>
            <person name="Naghra H."/>
            <person name="Pain A."/>
            <person name="Palomares-Rius J.E."/>
            <person name="Zarowiecki M."/>
            <person name="Berriman M."/>
            <person name="Jones J.T."/>
            <person name="Urwin P.E."/>
        </authorList>
    </citation>
    <scope>NUCLEOTIDE SEQUENCE [LARGE SCALE GENOMIC DNA]</scope>
    <source>
        <strain evidence="3">Lindley</strain>
    </source>
</reference>
<evidence type="ECO:0000313" key="3">
    <source>
        <dbReference type="Proteomes" id="UP000050741"/>
    </source>
</evidence>
<dbReference type="AlphaFoldDB" id="A0A183C4E0"/>
<accession>A0A183C4E0</accession>
<dbReference type="WBParaSite" id="GPLIN_000773400">
    <property type="protein sequence ID" value="GPLIN_000773400"/>
    <property type="gene ID" value="GPLIN_000773400"/>
</dbReference>
<evidence type="ECO:0000256" key="1">
    <source>
        <dbReference type="SAM" id="MobiDB-lite"/>
    </source>
</evidence>
<keyword evidence="3" id="KW-1185">Reference proteome</keyword>
<feature type="compositionally biased region" description="Low complexity" evidence="1">
    <location>
        <begin position="222"/>
        <end position="241"/>
    </location>
</feature>
<evidence type="ECO:0000256" key="2">
    <source>
        <dbReference type="SAM" id="Phobius"/>
    </source>
</evidence>
<keyword evidence="2" id="KW-0472">Membrane</keyword>
<reference evidence="3" key="1">
    <citation type="submission" date="2013-12" db="EMBL/GenBank/DDBJ databases">
        <authorList>
            <person name="Aslett M."/>
        </authorList>
    </citation>
    <scope>NUCLEOTIDE SEQUENCE [LARGE SCALE GENOMIC DNA]</scope>
    <source>
        <strain evidence="3">Lindley</strain>
    </source>
</reference>
<dbReference type="Gene3D" id="2.80.10.50">
    <property type="match status" value="1"/>
</dbReference>
<dbReference type="InterPro" id="IPR035992">
    <property type="entry name" value="Ricin_B-like_lectins"/>
</dbReference>
<dbReference type="Proteomes" id="UP000050741">
    <property type="component" value="Unassembled WGS sequence"/>
</dbReference>
<reference evidence="4" key="3">
    <citation type="submission" date="2016-06" db="UniProtKB">
        <authorList>
            <consortium name="WormBaseParasite"/>
        </authorList>
    </citation>
    <scope>IDENTIFICATION</scope>
</reference>
<organism evidence="3 4">
    <name type="scientific">Globodera pallida</name>
    <name type="common">Potato cyst nematode worm</name>
    <name type="synonym">Heterodera pallida</name>
    <dbReference type="NCBI Taxonomy" id="36090"/>
    <lineage>
        <taxon>Eukaryota</taxon>
        <taxon>Metazoa</taxon>
        <taxon>Ecdysozoa</taxon>
        <taxon>Nematoda</taxon>
        <taxon>Chromadorea</taxon>
        <taxon>Rhabditida</taxon>
        <taxon>Tylenchina</taxon>
        <taxon>Tylenchomorpha</taxon>
        <taxon>Tylenchoidea</taxon>
        <taxon>Heteroderidae</taxon>
        <taxon>Heteroderinae</taxon>
        <taxon>Globodera</taxon>
    </lineage>
</organism>
<keyword evidence="2" id="KW-0812">Transmembrane</keyword>
<keyword evidence="2" id="KW-1133">Transmembrane helix</keyword>
<dbReference type="SUPFAM" id="SSF50370">
    <property type="entry name" value="Ricin B-like lectins"/>
    <property type="match status" value="1"/>
</dbReference>
<evidence type="ECO:0000313" key="4">
    <source>
        <dbReference type="WBParaSite" id="GPLIN_000773400"/>
    </source>
</evidence>
<name>A0A183C4E0_GLOPA</name>
<feature type="region of interest" description="Disordered" evidence="1">
    <location>
        <begin position="181"/>
        <end position="254"/>
    </location>
</feature>
<protein>
    <submittedName>
        <fullName evidence="4">Protein shisa-5-like</fullName>
    </submittedName>
</protein>